<keyword evidence="1" id="KW-0812">Transmembrane</keyword>
<dbReference type="Proteomes" id="UP000295444">
    <property type="component" value="Unassembled WGS sequence"/>
</dbReference>
<proteinExistence type="predicted"/>
<accession>A0A4R6S503</accession>
<keyword evidence="1" id="KW-1133">Transmembrane helix</keyword>
<keyword evidence="3" id="KW-1185">Reference proteome</keyword>
<comment type="caution">
    <text evidence="2">The sequence shown here is derived from an EMBL/GenBank/DDBJ whole genome shotgun (WGS) entry which is preliminary data.</text>
</comment>
<dbReference type="EMBL" id="SNXZ01000005">
    <property type="protein sequence ID" value="TDP94812.1"/>
    <property type="molecule type" value="Genomic_DNA"/>
</dbReference>
<gene>
    <name evidence="2" type="ORF">EV186_10544</name>
</gene>
<evidence type="ECO:0000313" key="3">
    <source>
        <dbReference type="Proteomes" id="UP000295444"/>
    </source>
</evidence>
<feature type="transmembrane region" description="Helical" evidence="1">
    <location>
        <begin position="20"/>
        <end position="44"/>
    </location>
</feature>
<sequence>MAQTTVSRRRPCTTCGGRYFVRTISVVAALIATAVALGGIAKAVVSSGVLTASNAHIPDQSQLVLAGAWAIGGILVAGIIATVASGHRCIACDTKQ</sequence>
<feature type="transmembrane region" description="Helical" evidence="1">
    <location>
        <begin position="64"/>
        <end position="86"/>
    </location>
</feature>
<dbReference type="RefSeq" id="WP_133852236.1">
    <property type="nucleotide sequence ID" value="NZ_SNXZ01000005.1"/>
</dbReference>
<reference evidence="2 3" key="1">
    <citation type="submission" date="2019-03" db="EMBL/GenBank/DDBJ databases">
        <title>Genomic Encyclopedia of Type Strains, Phase IV (KMG-IV): sequencing the most valuable type-strain genomes for metagenomic binning, comparative biology and taxonomic classification.</title>
        <authorList>
            <person name="Goeker M."/>
        </authorList>
    </citation>
    <scope>NUCLEOTIDE SEQUENCE [LARGE SCALE GENOMIC DNA]</scope>
    <source>
        <strain evidence="2 3">DSM 45361</strain>
    </source>
</reference>
<evidence type="ECO:0000256" key="1">
    <source>
        <dbReference type="SAM" id="Phobius"/>
    </source>
</evidence>
<keyword evidence="1" id="KW-0472">Membrane</keyword>
<organism evidence="2 3">
    <name type="scientific">Labedaea rhizosphaerae</name>
    <dbReference type="NCBI Taxonomy" id="598644"/>
    <lineage>
        <taxon>Bacteria</taxon>
        <taxon>Bacillati</taxon>
        <taxon>Actinomycetota</taxon>
        <taxon>Actinomycetes</taxon>
        <taxon>Pseudonocardiales</taxon>
        <taxon>Pseudonocardiaceae</taxon>
        <taxon>Labedaea</taxon>
    </lineage>
</organism>
<name>A0A4R6S503_LABRH</name>
<evidence type="ECO:0000313" key="2">
    <source>
        <dbReference type="EMBL" id="TDP94812.1"/>
    </source>
</evidence>
<dbReference type="AlphaFoldDB" id="A0A4R6S503"/>
<protein>
    <submittedName>
        <fullName evidence="2">Uncharacterized protein</fullName>
    </submittedName>
</protein>